<proteinExistence type="predicted"/>
<evidence type="ECO:0000313" key="1">
    <source>
        <dbReference type="EMBL" id="CAE7913107.1"/>
    </source>
</evidence>
<comment type="caution">
    <text evidence="1">The sequence shown here is derived from an EMBL/GenBank/DDBJ whole genome shotgun (WGS) entry which is preliminary data.</text>
</comment>
<gene>
    <name evidence="1" type="ORF">SNEC2469_LOCUS31171</name>
</gene>
<sequence length="314" mass="35788">MPFQGHLYKLKRHFTAADICPLCLCKKDDAGEVSQNPSWLPTMGVSVPWDTSSPPEISIVPGLGRPEAIRPDIFHLGHLGICRDVYLGCIISLAMVFGHFGGKAVRSLDGKLANAYQLFKSYCHLRHSTPFAKHWTRENFNFKGPRYPDCSFKASDSYLILKWLEDYLSGPPWDDSTGILGLMLSTIVALSSFYHLCYTSPSRQWLRDSLAKQVEQSLQTFLSDYYKLALWAYRSGVLVYRFVPKLHAWKHIHLRLQGELALARGYTFNPAIYATANDEDFVGKASRPIRDLHSGNASLRRLELYRIELQREWG</sequence>
<name>A0A813BSZ2_9DINO</name>
<dbReference type="EMBL" id="CAJNJA010074597">
    <property type="protein sequence ID" value="CAE7913107.1"/>
    <property type="molecule type" value="Genomic_DNA"/>
</dbReference>
<protein>
    <submittedName>
        <fullName evidence="1">Uncharacterized protein</fullName>
    </submittedName>
</protein>
<feature type="non-terminal residue" evidence="1">
    <location>
        <position position="314"/>
    </location>
</feature>
<dbReference type="Proteomes" id="UP000601435">
    <property type="component" value="Unassembled WGS sequence"/>
</dbReference>
<organism evidence="1 2">
    <name type="scientific">Symbiodinium necroappetens</name>
    <dbReference type="NCBI Taxonomy" id="1628268"/>
    <lineage>
        <taxon>Eukaryota</taxon>
        <taxon>Sar</taxon>
        <taxon>Alveolata</taxon>
        <taxon>Dinophyceae</taxon>
        <taxon>Suessiales</taxon>
        <taxon>Symbiodiniaceae</taxon>
        <taxon>Symbiodinium</taxon>
    </lineage>
</organism>
<evidence type="ECO:0000313" key="2">
    <source>
        <dbReference type="Proteomes" id="UP000601435"/>
    </source>
</evidence>
<dbReference type="AlphaFoldDB" id="A0A813BSZ2"/>
<dbReference type="OrthoDB" id="430472at2759"/>
<accession>A0A813BSZ2</accession>
<keyword evidence="2" id="KW-1185">Reference proteome</keyword>
<reference evidence="1" key="1">
    <citation type="submission" date="2021-02" db="EMBL/GenBank/DDBJ databases">
        <authorList>
            <person name="Dougan E. K."/>
            <person name="Rhodes N."/>
            <person name="Thang M."/>
            <person name="Chan C."/>
        </authorList>
    </citation>
    <scope>NUCLEOTIDE SEQUENCE</scope>
</reference>